<keyword evidence="3" id="KW-0158">Chromosome</keyword>
<feature type="compositionally biased region" description="Basic and acidic residues" evidence="8">
    <location>
        <begin position="842"/>
        <end position="851"/>
    </location>
</feature>
<feature type="region of interest" description="Disordered" evidence="8">
    <location>
        <begin position="743"/>
        <end position="857"/>
    </location>
</feature>
<dbReference type="SMART" id="SM00508">
    <property type="entry name" value="PostSET"/>
    <property type="match status" value="1"/>
</dbReference>
<dbReference type="Gene3D" id="2.170.270.10">
    <property type="entry name" value="SET domain"/>
    <property type="match status" value="1"/>
</dbReference>
<dbReference type="InterPro" id="IPR006560">
    <property type="entry name" value="AWS_dom"/>
</dbReference>
<evidence type="ECO:0000256" key="7">
    <source>
        <dbReference type="ARBA" id="ARBA00023242"/>
    </source>
</evidence>
<name>A0AAD5TPY6_9FUNG</name>
<evidence type="ECO:0000256" key="8">
    <source>
        <dbReference type="SAM" id="MobiDB-lite"/>
    </source>
</evidence>
<comment type="subcellular location">
    <subcellularLocation>
        <location evidence="2">Chromosome</location>
    </subcellularLocation>
    <subcellularLocation>
        <location evidence="1">Nucleus</location>
    </subcellularLocation>
</comment>
<evidence type="ECO:0000256" key="3">
    <source>
        <dbReference type="ARBA" id="ARBA00022454"/>
    </source>
</evidence>
<accession>A0AAD5TPY6</accession>
<dbReference type="PROSITE" id="PS50868">
    <property type="entry name" value="POST_SET"/>
    <property type="match status" value="1"/>
</dbReference>
<evidence type="ECO:0000259" key="10">
    <source>
        <dbReference type="PROSITE" id="PS50868"/>
    </source>
</evidence>
<feature type="compositionally biased region" description="Basic and acidic residues" evidence="8">
    <location>
        <begin position="813"/>
        <end position="824"/>
    </location>
</feature>
<dbReference type="InterPro" id="IPR050777">
    <property type="entry name" value="SET2_Histone-Lys_MeTrsfase"/>
</dbReference>
<feature type="region of interest" description="Disordered" evidence="8">
    <location>
        <begin position="621"/>
        <end position="640"/>
    </location>
</feature>
<dbReference type="AlphaFoldDB" id="A0AAD5TPY6"/>
<keyword evidence="13" id="KW-1185">Reference proteome</keyword>
<dbReference type="PROSITE" id="PS51215">
    <property type="entry name" value="AWS"/>
    <property type="match status" value="1"/>
</dbReference>
<proteinExistence type="predicted"/>
<dbReference type="GO" id="GO:0042054">
    <property type="term" value="F:histone methyltransferase activity"/>
    <property type="evidence" value="ECO:0007669"/>
    <property type="project" value="InterPro"/>
</dbReference>
<feature type="region of interest" description="Disordered" evidence="8">
    <location>
        <begin position="669"/>
        <end position="695"/>
    </location>
</feature>
<dbReference type="GO" id="GO:0005634">
    <property type="term" value="C:nucleus"/>
    <property type="evidence" value="ECO:0007669"/>
    <property type="project" value="UniProtKB-SubCell"/>
</dbReference>
<feature type="region of interest" description="Disordered" evidence="8">
    <location>
        <begin position="495"/>
        <end position="556"/>
    </location>
</feature>
<gene>
    <name evidence="12" type="primary">ASH1L</name>
    <name evidence="12" type="ORF">HDU87_006861</name>
</gene>
<dbReference type="Proteomes" id="UP001212152">
    <property type="component" value="Unassembled WGS sequence"/>
</dbReference>
<organism evidence="12 13">
    <name type="scientific">Geranomyces variabilis</name>
    <dbReference type="NCBI Taxonomy" id="109894"/>
    <lineage>
        <taxon>Eukaryota</taxon>
        <taxon>Fungi</taxon>
        <taxon>Fungi incertae sedis</taxon>
        <taxon>Chytridiomycota</taxon>
        <taxon>Chytridiomycota incertae sedis</taxon>
        <taxon>Chytridiomycetes</taxon>
        <taxon>Spizellomycetales</taxon>
        <taxon>Powellomycetaceae</taxon>
        <taxon>Geranomyces</taxon>
    </lineage>
</organism>
<feature type="compositionally biased region" description="Polar residues" evidence="8">
    <location>
        <begin position="1"/>
        <end position="23"/>
    </location>
</feature>
<dbReference type="SMART" id="SM00317">
    <property type="entry name" value="SET"/>
    <property type="match status" value="1"/>
</dbReference>
<evidence type="ECO:0000256" key="4">
    <source>
        <dbReference type="ARBA" id="ARBA00022603"/>
    </source>
</evidence>
<feature type="domain" description="SET" evidence="9">
    <location>
        <begin position="309"/>
        <end position="425"/>
    </location>
</feature>
<keyword evidence="6" id="KW-0949">S-adenosyl-L-methionine</keyword>
<feature type="compositionally biased region" description="Low complexity" evidence="8">
    <location>
        <begin position="509"/>
        <end position="524"/>
    </location>
</feature>
<dbReference type="Pfam" id="PF00856">
    <property type="entry name" value="SET"/>
    <property type="match status" value="1"/>
</dbReference>
<feature type="domain" description="AWS" evidence="11">
    <location>
        <begin position="255"/>
        <end position="306"/>
    </location>
</feature>
<keyword evidence="7" id="KW-0539">Nucleus</keyword>
<protein>
    <submittedName>
        <fullName evidence="12">Histone-Lysine N-Methyltransferase ash1l</fullName>
    </submittedName>
</protein>
<sequence length="857" mass="94009">MDVSNSGPEDLTSDASSGCSDPPSNLADDTGRHISAQIVSFFGSDVPPLFTDSDPTISRRNAKSAYGALLLEYQVKKLLDPQGSGTRKLRASIRPTVESTGMTLPTLLQQWINDAAGIVTPNSKRRKTTTLPLPPGKYAEEAEARWAGPPLLEELYAKKSYLTAGLYSSAFKTSTNTPGPIAQTGGGGPLLPLPMYYGATLMSTEQDFSLPYDFHIFVQAACGVTALPTAATKPPSAFTKIQKNIFVDRRPNKCKEIAVCHCEKPEDPNAWACTENCLNRCMMIECNPEECPAGDRCANQRFRNKEHVADIEVVWTAGRGYGLQATSAIRASTLVLEYRGEIISQETCLDRMRDQYAHLENHYFLNYSRGEVIDGCRKGTDARFVNHSCEPNCHIEKWMVDGEYAVGLFAKKDIAPGDELTYDYRFESFGPMKPCLCGAPTCRGFIGLNKKVEVPKPDNPIVGRSGACNRKAATKNFSLKKAVAILCAIGKSGYGKRKAHTPRRKRVLPSDSSPRSSPPLFSLLPPTPSTPNSIQVEATNERQANRTPSSSRNSKRTVWIEERENVRLRHRADIVARAYKLLLKQRKIYSTLRVFQVRCALAGARSLLPVLGLDSNGMALDSRTEGSRDVGTPRARPAEEVVKLPSSNTPNATRCGLDTVVTNLWQSAFGHAPPEDDEPRRQTRSKRNMKSSRKSKVVDALIVHFENLNQAGDACNNSFEDVTDSCVVDGIATANVAVAEVSELDESVTPHTPTTRAPSTEDIAERPSLRRSARRSQGGVDNDENASPTVIARQKKLTLGRQPRKQLGALGTDENHHRTVKIEKMSAPVLNLSGQGLPETPSSDRRASARERKQRVS</sequence>
<feature type="domain" description="Post-SET" evidence="10">
    <location>
        <begin position="431"/>
        <end position="447"/>
    </location>
</feature>
<dbReference type="InterPro" id="IPR046341">
    <property type="entry name" value="SET_dom_sf"/>
</dbReference>
<evidence type="ECO:0000259" key="11">
    <source>
        <dbReference type="PROSITE" id="PS51215"/>
    </source>
</evidence>
<feature type="compositionally biased region" description="Polar residues" evidence="8">
    <location>
        <begin position="749"/>
        <end position="758"/>
    </location>
</feature>
<dbReference type="SMART" id="SM00570">
    <property type="entry name" value="AWS"/>
    <property type="match status" value="1"/>
</dbReference>
<evidence type="ECO:0000256" key="2">
    <source>
        <dbReference type="ARBA" id="ARBA00004286"/>
    </source>
</evidence>
<dbReference type="EMBL" id="JADGJQ010000006">
    <property type="protein sequence ID" value="KAJ3183536.1"/>
    <property type="molecule type" value="Genomic_DNA"/>
</dbReference>
<evidence type="ECO:0000259" key="9">
    <source>
        <dbReference type="PROSITE" id="PS50280"/>
    </source>
</evidence>
<dbReference type="InterPro" id="IPR003616">
    <property type="entry name" value="Post-SET_dom"/>
</dbReference>
<dbReference type="PANTHER" id="PTHR22884">
    <property type="entry name" value="SET DOMAIN PROTEINS"/>
    <property type="match status" value="1"/>
</dbReference>
<comment type="caution">
    <text evidence="12">The sequence shown here is derived from an EMBL/GenBank/DDBJ whole genome shotgun (WGS) entry which is preliminary data.</text>
</comment>
<dbReference type="InterPro" id="IPR001214">
    <property type="entry name" value="SET_dom"/>
</dbReference>
<keyword evidence="4" id="KW-0489">Methyltransferase</keyword>
<feature type="compositionally biased region" description="Basic residues" evidence="8">
    <location>
        <begin position="682"/>
        <end position="695"/>
    </location>
</feature>
<dbReference type="Pfam" id="PF17907">
    <property type="entry name" value="AWS"/>
    <property type="match status" value="1"/>
</dbReference>
<feature type="compositionally biased region" description="Basic residues" evidence="8">
    <location>
        <begin position="495"/>
        <end position="507"/>
    </location>
</feature>
<feature type="region of interest" description="Disordered" evidence="8">
    <location>
        <begin position="1"/>
        <end position="30"/>
    </location>
</feature>
<evidence type="ECO:0000256" key="6">
    <source>
        <dbReference type="ARBA" id="ARBA00022691"/>
    </source>
</evidence>
<reference evidence="12" key="1">
    <citation type="submission" date="2020-05" db="EMBL/GenBank/DDBJ databases">
        <title>Phylogenomic resolution of chytrid fungi.</title>
        <authorList>
            <person name="Stajich J.E."/>
            <person name="Amses K."/>
            <person name="Simmons R."/>
            <person name="Seto K."/>
            <person name="Myers J."/>
            <person name="Bonds A."/>
            <person name="Quandt C.A."/>
            <person name="Barry K."/>
            <person name="Liu P."/>
            <person name="Grigoriev I."/>
            <person name="Longcore J.E."/>
            <person name="James T.Y."/>
        </authorList>
    </citation>
    <scope>NUCLEOTIDE SEQUENCE</scope>
    <source>
        <strain evidence="12">JEL0379</strain>
    </source>
</reference>
<dbReference type="GO" id="GO:0032259">
    <property type="term" value="P:methylation"/>
    <property type="evidence" value="ECO:0007669"/>
    <property type="project" value="UniProtKB-KW"/>
</dbReference>
<keyword evidence="5" id="KW-0808">Transferase</keyword>
<feature type="compositionally biased region" description="Basic residues" evidence="8">
    <location>
        <begin position="793"/>
        <end position="804"/>
    </location>
</feature>
<dbReference type="GO" id="GO:0005694">
    <property type="term" value="C:chromosome"/>
    <property type="evidence" value="ECO:0007669"/>
    <property type="project" value="UniProtKB-SubCell"/>
</dbReference>
<evidence type="ECO:0000313" key="13">
    <source>
        <dbReference type="Proteomes" id="UP001212152"/>
    </source>
</evidence>
<evidence type="ECO:0000313" key="12">
    <source>
        <dbReference type="EMBL" id="KAJ3183536.1"/>
    </source>
</evidence>
<evidence type="ECO:0000256" key="1">
    <source>
        <dbReference type="ARBA" id="ARBA00004123"/>
    </source>
</evidence>
<dbReference type="PROSITE" id="PS50280">
    <property type="entry name" value="SET"/>
    <property type="match status" value="1"/>
</dbReference>
<evidence type="ECO:0000256" key="5">
    <source>
        <dbReference type="ARBA" id="ARBA00022679"/>
    </source>
</evidence>
<dbReference type="SUPFAM" id="SSF82199">
    <property type="entry name" value="SET domain"/>
    <property type="match status" value="1"/>
</dbReference>